<dbReference type="NCBIfam" id="NF038134">
    <property type="entry name" value="choice_anch_M"/>
    <property type="match status" value="2"/>
</dbReference>
<feature type="transmembrane region" description="Helical" evidence="6">
    <location>
        <begin position="626"/>
        <end position="647"/>
    </location>
</feature>
<name>A0A428ZHJ1_KIBAR</name>
<evidence type="ECO:0000313" key="8">
    <source>
        <dbReference type="EMBL" id="RSM87428.1"/>
    </source>
</evidence>
<accession>A0A428ZHJ1</accession>
<evidence type="ECO:0000256" key="3">
    <source>
        <dbReference type="ARBA" id="ARBA00022729"/>
    </source>
</evidence>
<keyword evidence="6" id="KW-0472">Membrane</keyword>
<evidence type="ECO:0000256" key="1">
    <source>
        <dbReference type="ARBA" id="ARBA00022512"/>
    </source>
</evidence>
<feature type="domain" description="Gram-positive cocci surface proteins LPxTG" evidence="7">
    <location>
        <begin position="619"/>
        <end position="654"/>
    </location>
</feature>
<dbReference type="PROSITE" id="PS50847">
    <property type="entry name" value="GRAM_POS_ANCHORING"/>
    <property type="match status" value="1"/>
</dbReference>
<dbReference type="GO" id="GO:0005975">
    <property type="term" value="P:carbohydrate metabolic process"/>
    <property type="evidence" value="ECO:0007669"/>
    <property type="project" value="UniProtKB-ARBA"/>
</dbReference>
<protein>
    <submittedName>
        <fullName evidence="8">Cell wall protein</fullName>
    </submittedName>
</protein>
<dbReference type="Proteomes" id="UP000287547">
    <property type="component" value="Unassembled WGS sequence"/>
</dbReference>
<evidence type="ECO:0000256" key="4">
    <source>
        <dbReference type="ARBA" id="ARBA00023088"/>
    </source>
</evidence>
<feature type="transmembrane region" description="Helical" evidence="6">
    <location>
        <begin position="37"/>
        <end position="61"/>
    </location>
</feature>
<keyword evidence="2" id="KW-0964">Secreted</keyword>
<keyword evidence="3" id="KW-0732">Signal</keyword>
<dbReference type="InterPro" id="IPR019931">
    <property type="entry name" value="LPXTG_anchor"/>
</dbReference>
<proteinExistence type="predicted"/>
<reference evidence="8 9" key="1">
    <citation type="submission" date="2018-05" db="EMBL/GenBank/DDBJ databases">
        <title>Evolution of GPA BGCs.</title>
        <authorList>
            <person name="Waglechner N."/>
            <person name="Wright G.D."/>
        </authorList>
    </citation>
    <scope>NUCLEOTIDE SEQUENCE [LARGE SCALE GENOMIC DNA]</scope>
    <source>
        <strain evidence="8 9">A82846</strain>
    </source>
</reference>
<keyword evidence="6" id="KW-1133">Transmembrane helix</keyword>
<evidence type="ECO:0000256" key="5">
    <source>
        <dbReference type="SAM" id="MobiDB-lite"/>
    </source>
</evidence>
<dbReference type="NCBIfam" id="TIGR01167">
    <property type="entry name" value="LPXTG_anchor"/>
    <property type="match status" value="1"/>
</dbReference>
<dbReference type="EMBL" id="QHKI01000006">
    <property type="protein sequence ID" value="RSM87428.1"/>
    <property type="molecule type" value="Genomic_DNA"/>
</dbReference>
<dbReference type="Gene3D" id="2.60.40.10">
    <property type="entry name" value="Immunoglobulins"/>
    <property type="match status" value="1"/>
</dbReference>
<sequence length="654" mass="68618">MHFHLTKDRVDKRLIGHENHCLSGRRGDLGMTRTRRWLGMGAAAAVLVATTWTAATIPAAAVPDSKNRTVLNDVHTDAVDVQYADGRLALKTRVGSAPYQFYEASDVIFQLRDAGRLAVPDVPEYAFLGPANSPVWIAPQVQDPSLLFAGWDTESVPTGVLAGDTVDLHLRGVTGPGKVEVFQTDGVGQPVRIFSSTDPLYTSRREAVGEGHHVHANWAFGAPGRYRLTFEVTAATITGAALSSGPVEYTWYVGGTNPQDVVADATTTTLTAAPATPGVTLTSAVTPANAPGWVEFFDGATSLGYSEVSGGTAALTTQALANGTHTLTAKFVPRYANDYQSSVSPPVSYEVVGGPTTTTTTTTTSRTTQPTSTTSGTQTTSQPTNSGTTTTTPTTTTTSCVPTTSRTGVVLDKGHVDYAARIVDGRLVSQVKDGTTGGTPQWRAPGQVVFHLGAAAATTVPSDAFSFLGPPSSRIWQIPQTQKPDVVWLGWNTEEITSAQATGEVKWQLTEVSGPGSMAIYELDPFGKPVVIFNSKDGLPDTYGIRLGTHAHGNWAFTASGAYRLTFTQSITLTSGATVTDKQVVTFAIGDMDPKTLLPTTTTGCGADGTTNSAAASRLASTGASIVPPLAVGAALVLLGGGLLFVLRRRRNES</sequence>
<evidence type="ECO:0000313" key="9">
    <source>
        <dbReference type="Proteomes" id="UP000287547"/>
    </source>
</evidence>
<keyword evidence="4" id="KW-0572">Peptidoglycan-anchor</keyword>
<evidence type="ECO:0000256" key="6">
    <source>
        <dbReference type="SAM" id="Phobius"/>
    </source>
</evidence>
<dbReference type="NCBIfam" id="TIGR03773">
    <property type="entry name" value="anch_rpt_wall"/>
    <property type="match status" value="1"/>
</dbReference>
<dbReference type="NCBIfam" id="TIGR03769">
    <property type="entry name" value="P_ac_wall_RPT"/>
    <property type="match status" value="2"/>
</dbReference>
<dbReference type="OrthoDB" id="4424311at2"/>
<comment type="caution">
    <text evidence="8">The sequence shown here is derived from an EMBL/GenBank/DDBJ whole genome shotgun (WGS) entry which is preliminary data.</text>
</comment>
<keyword evidence="1" id="KW-0134">Cell wall</keyword>
<evidence type="ECO:0000259" key="7">
    <source>
        <dbReference type="PROSITE" id="PS50847"/>
    </source>
</evidence>
<gene>
    <name evidence="8" type="ORF">DMH04_10355</name>
</gene>
<dbReference type="Pfam" id="PF16640">
    <property type="entry name" value="Big_3_5"/>
    <property type="match status" value="1"/>
</dbReference>
<keyword evidence="6" id="KW-0812">Transmembrane</keyword>
<dbReference type="InterPro" id="IPR022395">
    <property type="entry name" value="CHP03773_ABC_transptr-like"/>
</dbReference>
<dbReference type="InterPro" id="IPR032109">
    <property type="entry name" value="Big_3_5"/>
</dbReference>
<evidence type="ECO:0000256" key="2">
    <source>
        <dbReference type="ARBA" id="ARBA00022525"/>
    </source>
</evidence>
<organism evidence="8 9">
    <name type="scientific">Kibdelosporangium aridum</name>
    <dbReference type="NCBI Taxonomy" id="2030"/>
    <lineage>
        <taxon>Bacteria</taxon>
        <taxon>Bacillati</taxon>
        <taxon>Actinomycetota</taxon>
        <taxon>Actinomycetes</taxon>
        <taxon>Pseudonocardiales</taxon>
        <taxon>Pseudonocardiaceae</taxon>
        <taxon>Kibdelosporangium</taxon>
    </lineage>
</organism>
<dbReference type="InterPro" id="IPR022435">
    <property type="entry name" value="Surface-anchored_actinobac"/>
</dbReference>
<dbReference type="AlphaFoldDB" id="A0A428ZHJ1"/>
<feature type="region of interest" description="Disordered" evidence="5">
    <location>
        <begin position="342"/>
        <end position="404"/>
    </location>
</feature>
<dbReference type="InterPro" id="IPR013783">
    <property type="entry name" value="Ig-like_fold"/>
</dbReference>